<reference evidence="2" key="1">
    <citation type="submission" date="2020-10" db="EMBL/GenBank/DDBJ databases">
        <authorList>
            <person name="Castelo-Branco R."/>
            <person name="Eusebio N."/>
            <person name="Adriana R."/>
            <person name="Vieira A."/>
            <person name="Brugerolle De Fraissinette N."/>
            <person name="Rezende De Castro R."/>
            <person name="Schneider M.P."/>
            <person name="Vasconcelos V."/>
            <person name="Leao P.N."/>
        </authorList>
    </citation>
    <scope>NUCLEOTIDE SEQUENCE</scope>
    <source>
        <strain evidence="2">LEGE 07310</strain>
    </source>
</reference>
<sequence length="101" mass="10947">MATLAGDVCGRSLDLELRPTELIVFGNPAVGTPLMQCQQSVAIDLPQKALIWQDAQDRVWLGYNQPAYLKQRHSVEGCDELLDRIAGVLDGLAQAATDPGE</sequence>
<dbReference type="AlphaFoldDB" id="A0A8J7AEM1"/>
<dbReference type="EMBL" id="JADEXG010000002">
    <property type="protein sequence ID" value="MBE9075988.1"/>
    <property type="molecule type" value="Genomic_DNA"/>
</dbReference>
<evidence type="ECO:0000313" key="3">
    <source>
        <dbReference type="Proteomes" id="UP000636505"/>
    </source>
</evidence>
<dbReference type="Pfam" id="PF03625">
    <property type="entry name" value="DUF302"/>
    <property type="match status" value="1"/>
</dbReference>
<dbReference type="SUPFAM" id="SSF103247">
    <property type="entry name" value="TT1751-like"/>
    <property type="match status" value="1"/>
</dbReference>
<proteinExistence type="predicted"/>
<dbReference type="Gene3D" id="3.30.310.70">
    <property type="entry name" value="TT1751-like domain"/>
    <property type="match status" value="1"/>
</dbReference>
<evidence type="ECO:0000313" key="2">
    <source>
        <dbReference type="EMBL" id="MBE9075988.1"/>
    </source>
</evidence>
<comment type="caution">
    <text evidence="2">The sequence shown here is derived from an EMBL/GenBank/DDBJ whole genome shotgun (WGS) entry which is preliminary data.</text>
</comment>
<evidence type="ECO:0000259" key="1">
    <source>
        <dbReference type="Pfam" id="PF03625"/>
    </source>
</evidence>
<dbReference type="InterPro" id="IPR005180">
    <property type="entry name" value="DUF302"/>
</dbReference>
<accession>A0A8J7AEM1</accession>
<name>A0A8J7AEM1_9CYAN</name>
<organism evidence="2 3">
    <name type="scientific">Vasconcelosia minhoensis LEGE 07310</name>
    <dbReference type="NCBI Taxonomy" id="915328"/>
    <lineage>
        <taxon>Bacteria</taxon>
        <taxon>Bacillati</taxon>
        <taxon>Cyanobacteriota</taxon>
        <taxon>Cyanophyceae</taxon>
        <taxon>Nodosilineales</taxon>
        <taxon>Cymatolegaceae</taxon>
        <taxon>Vasconcelosia</taxon>
        <taxon>Vasconcelosia minhoensis</taxon>
    </lineage>
</organism>
<dbReference type="InterPro" id="IPR035923">
    <property type="entry name" value="TT1751-like_sf"/>
</dbReference>
<gene>
    <name evidence="2" type="ORF">IQ241_01535</name>
</gene>
<protein>
    <submittedName>
        <fullName evidence="2">DUF302 domain-containing protein</fullName>
    </submittedName>
</protein>
<feature type="domain" description="DUF302" evidence="1">
    <location>
        <begin position="12"/>
        <end position="66"/>
    </location>
</feature>
<dbReference type="Proteomes" id="UP000636505">
    <property type="component" value="Unassembled WGS sequence"/>
</dbReference>
<dbReference type="CDD" id="cd14797">
    <property type="entry name" value="DUF302"/>
    <property type="match status" value="1"/>
</dbReference>
<keyword evidence="3" id="KW-1185">Reference proteome</keyword>